<sequence>MANFSFRFIVFATLKFTYTQGKFINNKKTVFRQSKKSFSKTL</sequence>
<proteinExistence type="predicted"/>
<evidence type="ECO:0000313" key="2">
    <source>
        <dbReference type="Proteomes" id="UP000183209"/>
    </source>
</evidence>
<organism evidence="1 2">
    <name type="scientific">Zhouia amylolytica</name>
    <dbReference type="NCBI Taxonomy" id="376730"/>
    <lineage>
        <taxon>Bacteria</taxon>
        <taxon>Pseudomonadati</taxon>
        <taxon>Bacteroidota</taxon>
        <taxon>Flavobacteriia</taxon>
        <taxon>Flavobacteriales</taxon>
        <taxon>Flavobacteriaceae</taxon>
        <taxon>Zhouia</taxon>
    </lineage>
</organism>
<dbReference type="Proteomes" id="UP000183209">
    <property type="component" value="Unassembled WGS sequence"/>
</dbReference>
<name>A0A1I6RP26_9FLAO</name>
<evidence type="ECO:0000313" key="1">
    <source>
        <dbReference type="EMBL" id="SFS66414.1"/>
    </source>
</evidence>
<gene>
    <name evidence="1" type="ORF">SAMN04487906_1203</name>
</gene>
<protein>
    <submittedName>
        <fullName evidence="1">Uncharacterized protein</fullName>
    </submittedName>
</protein>
<dbReference type="AlphaFoldDB" id="A0A1I6RP26"/>
<accession>A0A1I6RP26</accession>
<dbReference type="EMBL" id="FPAG01000003">
    <property type="protein sequence ID" value="SFS66414.1"/>
    <property type="molecule type" value="Genomic_DNA"/>
</dbReference>
<reference evidence="1 2" key="1">
    <citation type="submission" date="2016-10" db="EMBL/GenBank/DDBJ databases">
        <authorList>
            <person name="de Groot N.N."/>
        </authorList>
    </citation>
    <scope>NUCLEOTIDE SEQUENCE [LARGE SCALE GENOMIC DNA]</scope>
    <source>
        <strain evidence="1 2">CGMCC 1.6114</strain>
    </source>
</reference>